<sequence length="207" mass="22985">MLDKLNIVIPIKAPSSAKQRLMGVLNMAQREALVLNLYRQTLQFFSQHYPQVNCLVVTNSAKIADIASHFGANALIEKQPKGLNAAIEAATRWSLESGYQFQMVIPADIARLNAREIDVLLQATKAGSQVVIARAKDSGTNALITTPPNAIEFHYGRQSALAHVQQAHANQLRVEVLNLPDLSQDIDVPDDLIQAFPDYHHKEYCYE</sequence>
<evidence type="ECO:0000313" key="8">
    <source>
        <dbReference type="Proteomes" id="UP000269041"/>
    </source>
</evidence>
<dbReference type="EMBL" id="VTXC01000032">
    <property type="protein sequence ID" value="NOH72116.1"/>
    <property type="molecule type" value="Genomic_DNA"/>
</dbReference>
<dbReference type="Proteomes" id="UP000565719">
    <property type="component" value="Unassembled WGS sequence"/>
</dbReference>
<dbReference type="InterPro" id="IPR029044">
    <property type="entry name" value="Nucleotide-diphossugar_trans"/>
</dbReference>
<dbReference type="GO" id="GO:0005525">
    <property type="term" value="F:GTP binding"/>
    <property type="evidence" value="ECO:0007669"/>
    <property type="project" value="UniProtKB-KW"/>
</dbReference>
<dbReference type="OrthoDB" id="6334386at2"/>
<dbReference type="HAMAP" id="MF_02114">
    <property type="entry name" value="CofC"/>
    <property type="match status" value="1"/>
</dbReference>
<evidence type="ECO:0000313" key="6">
    <source>
        <dbReference type="EMBL" id="NOH72116.1"/>
    </source>
</evidence>
<evidence type="ECO:0000256" key="5">
    <source>
        <dbReference type="HAMAP-Rule" id="MF_02114"/>
    </source>
</evidence>
<keyword evidence="3 5" id="KW-0547">Nucleotide-binding</keyword>
<comment type="function">
    <text evidence="5">Guanylyltransferase that catalyzes the activation of (2R)-3-phosphoglycerate (3PG) as 3-[(R)-glyceryl]-diphospho-5'-guanosine, via the condensation of 3PG with GTP. It is involved in the biosynthesis of a derivative of the hydride carrier cofactor coenzyme F420, 3PG-F420.</text>
</comment>
<keyword evidence="2 5" id="KW-0548">Nucleotidyltransferase</keyword>
<reference evidence="7 8" key="1">
    <citation type="submission" date="2018-12" db="EMBL/GenBank/DDBJ databases">
        <title>Genomic taxonomy of the Vibrionaceae family.</title>
        <authorList>
            <person name="Gomez-Gil B."/>
            <person name="Enciso-Ibarra K."/>
        </authorList>
    </citation>
    <scope>NUCLEOTIDE SEQUENCE [LARGE SCALE GENOMIC DNA]</scope>
    <source>
        <strain evidence="7 8">CAIM 594</strain>
    </source>
</reference>
<evidence type="ECO:0000256" key="2">
    <source>
        <dbReference type="ARBA" id="ARBA00022695"/>
    </source>
</evidence>
<organism evidence="7 8">
    <name type="scientific">Vibrio pectenicida</name>
    <dbReference type="NCBI Taxonomy" id="62763"/>
    <lineage>
        <taxon>Bacteria</taxon>
        <taxon>Pseudomonadati</taxon>
        <taxon>Pseudomonadota</taxon>
        <taxon>Gammaproteobacteria</taxon>
        <taxon>Vibrionales</taxon>
        <taxon>Vibrionaceae</taxon>
        <taxon>Vibrio</taxon>
    </lineage>
</organism>
<evidence type="ECO:0000313" key="7">
    <source>
        <dbReference type="EMBL" id="RSD32902.1"/>
    </source>
</evidence>
<name>A0A427U8Q1_9VIBR</name>
<protein>
    <recommendedName>
        <fullName evidence="5">3-phospho-D-glycerate guanylyltransferase</fullName>
        <shortName evidence="5">3PG guanylyltransferase</shortName>
        <ecNumber evidence="5">2.7.7.106</ecNumber>
    </recommendedName>
</protein>
<keyword evidence="8" id="KW-1185">Reference proteome</keyword>
<dbReference type="SUPFAM" id="SSF53448">
    <property type="entry name" value="Nucleotide-diphospho-sugar transferases"/>
    <property type="match status" value="1"/>
</dbReference>
<comment type="similarity">
    <text evidence="5">Belongs to the CofC family.</text>
</comment>
<dbReference type="Gene3D" id="3.90.550.10">
    <property type="entry name" value="Spore Coat Polysaccharide Biosynthesis Protein SpsA, Chain A"/>
    <property type="match status" value="1"/>
</dbReference>
<dbReference type="GO" id="GO:0043814">
    <property type="term" value="F:phospholactate guanylyltransferase activity"/>
    <property type="evidence" value="ECO:0007669"/>
    <property type="project" value="InterPro"/>
</dbReference>
<comment type="catalytic activity">
    <reaction evidence="5">
        <text>(2R)-3-phosphoglycerate + GTP + H(+) = 3-[(R)-glyceryl]-diphospho-5'-guanosine + diphosphate</text>
        <dbReference type="Rhea" id="RHEA:63440"/>
        <dbReference type="ChEBI" id="CHEBI:15378"/>
        <dbReference type="ChEBI" id="CHEBI:33019"/>
        <dbReference type="ChEBI" id="CHEBI:37565"/>
        <dbReference type="ChEBI" id="CHEBI:58272"/>
        <dbReference type="ChEBI" id="CHEBI:147306"/>
        <dbReference type="EC" id="2.7.7.106"/>
    </reaction>
</comment>
<dbReference type="EMBL" id="RSFA01000002">
    <property type="protein sequence ID" value="RSD32902.1"/>
    <property type="molecule type" value="Genomic_DNA"/>
</dbReference>
<keyword evidence="1 5" id="KW-0808">Transferase</keyword>
<proteinExistence type="inferred from homology"/>
<comment type="caution">
    <text evidence="7">The sequence shown here is derived from an EMBL/GenBank/DDBJ whole genome shotgun (WGS) entry which is preliminary data.</text>
</comment>
<dbReference type="PANTHER" id="PTHR40392">
    <property type="entry name" value="2-PHOSPHO-L-LACTATE GUANYLYLTRANSFERASE"/>
    <property type="match status" value="1"/>
</dbReference>
<evidence type="ECO:0000256" key="4">
    <source>
        <dbReference type="ARBA" id="ARBA00023134"/>
    </source>
</evidence>
<dbReference type="EC" id="2.7.7.106" evidence="5"/>
<comment type="pathway">
    <text evidence="5">Cofactor biosynthesis; coenzyme F420 biosynthesis.</text>
</comment>
<dbReference type="UniPathway" id="UPA00071"/>
<dbReference type="RefSeq" id="WP_125319424.1">
    <property type="nucleotide sequence ID" value="NZ_AP024889.1"/>
</dbReference>
<dbReference type="NCBIfam" id="TIGR03552">
    <property type="entry name" value="F420_cofC"/>
    <property type="match status" value="1"/>
</dbReference>
<keyword evidence="4 5" id="KW-0342">GTP-binding</keyword>
<evidence type="ECO:0000313" key="9">
    <source>
        <dbReference type="Proteomes" id="UP000565719"/>
    </source>
</evidence>
<gene>
    <name evidence="7" type="primary">cofC</name>
    <name evidence="5" type="synonym">fbiD</name>
    <name evidence="7" type="ORF">EJA03_01210</name>
    <name evidence="6" type="ORF">F0225_12310</name>
</gene>
<dbReference type="PANTHER" id="PTHR40392:SF1">
    <property type="entry name" value="2-PHOSPHO-L-LACTATE GUANYLYLTRANSFERASE"/>
    <property type="match status" value="1"/>
</dbReference>
<dbReference type="Proteomes" id="UP000269041">
    <property type="component" value="Unassembled WGS sequence"/>
</dbReference>
<accession>A0A427U8Q1</accession>
<reference evidence="6 9" key="2">
    <citation type="submission" date="2019-09" db="EMBL/GenBank/DDBJ databases">
        <title>Draft genome sequencing and comparative genomics of hatchery-associated Vibrios.</title>
        <authorList>
            <person name="Kehlet-Delgado H."/>
            <person name="Mueller R.S."/>
        </authorList>
    </citation>
    <scope>NUCLEOTIDE SEQUENCE [LARGE SCALE GENOMIC DNA]</scope>
    <source>
        <strain evidence="6 9">99-46-Y</strain>
    </source>
</reference>
<evidence type="ECO:0000256" key="1">
    <source>
        <dbReference type="ARBA" id="ARBA00022679"/>
    </source>
</evidence>
<dbReference type="Pfam" id="PF01983">
    <property type="entry name" value="CofC"/>
    <property type="match status" value="1"/>
</dbReference>
<dbReference type="AlphaFoldDB" id="A0A427U8Q1"/>
<evidence type="ECO:0000256" key="3">
    <source>
        <dbReference type="ARBA" id="ARBA00022741"/>
    </source>
</evidence>
<dbReference type="GO" id="GO:0052645">
    <property type="term" value="P:F420-0 metabolic process"/>
    <property type="evidence" value="ECO:0007669"/>
    <property type="project" value="UniProtKB-UniRule"/>
</dbReference>
<dbReference type="InterPro" id="IPR002835">
    <property type="entry name" value="CofC"/>
</dbReference>